<evidence type="ECO:0008006" key="4">
    <source>
        <dbReference type="Google" id="ProtNLM"/>
    </source>
</evidence>
<sequence length="103" mass="11695">MEKAFDCMKKALTVREQNKGWRPKPEVISSMLNSLSDSGDIEELEAFVSSLKSVIPVNREMYHSLIKAYVRVGKEVDCLLQSMNSDKIDADEETEKILSLTQK</sequence>
<dbReference type="PANTHER" id="PTHR45717:SF7">
    <property type="entry name" value="PENTACOTRIPEPTIDE-REPEAT REGION OF PRORP DOMAIN-CONTAINING PROTEIN"/>
    <property type="match status" value="1"/>
</dbReference>
<comment type="similarity">
    <text evidence="1">Belongs to the PPR family. P subfamily.</text>
</comment>
<dbReference type="GO" id="GO:0005739">
    <property type="term" value="C:mitochondrion"/>
    <property type="evidence" value="ECO:0007669"/>
    <property type="project" value="TreeGrafter"/>
</dbReference>
<dbReference type="InterPro" id="IPR011990">
    <property type="entry name" value="TPR-like_helical_dom_sf"/>
</dbReference>
<gene>
    <name evidence="2" type="ORF">FNV43_RR16027</name>
</gene>
<dbReference type="OrthoDB" id="1723876at2759"/>
<dbReference type="Proteomes" id="UP000796880">
    <property type="component" value="Unassembled WGS sequence"/>
</dbReference>
<name>A0A8K0E8J0_9ROSA</name>
<accession>A0A8K0E8J0</accession>
<dbReference type="PANTHER" id="PTHR45717">
    <property type="entry name" value="OS12G0527900 PROTEIN"/>
    <property type="match status" value="1"/>
</dbReference>
<dbReference type="Gene3D" id="1.25.40.10">
    <property type="entry name" value="Tetratricopeptide repeat domain"/>
    <property type="match status" value="1"/>
</dbReference>
<dbReference type="AlphaFoldDB" id="A0A8K0E8J0"/>
<evidence type="ECO:0000313" key="3">
    <source>
        <dbReference type="Proteomes" id="UP000796880"/>
    </source>
</evidence>
<evidence type="ECO:0000313" key="2">
    <source>
        <dbReference type="EMBL" id="KAF3442111.1"/>
    </source>
</evidence>
<keyword evidence="3" id="KW-1185">Reference proteome</keyword>
<dbReference type="EMBL" id="VOIH02000007">
    <property type="protein sequence ID" value="KAF3442111.1"/>
    <property type="molecule type" value="Genomic_DNA"/>
</dbReference>
<reference evidence="2" key="1">
    <citation type="submission" date="2020-03" db="EMBL/GenBank/DDBJ databases">
        <title>A high-quality chromosome-level genome assembly of a woody plant with both climbing and erect habits, Rhamnella rubrinervis.</title>
        <authorList>
            <person name="Lu Z."/>
            <person name="Yang Y."/>
            <person name="Zhu X."/>
            <person name="Sun Y."/>
        </authorList>
    </citation>
    <scope>NUCLEOTIDE SEQUENCE</scope>
    <source>
        <strain evidence="2">BYM</strain>
        <tissue evidence="2">Leaf</tissue>
    </source>
</reference>
<proteinExistence type="inferred from homology"/>
<protein>
    <recommendedName>
        <fullName evidence="4">Pentatricopeptide repeat-containing protein</fullName>
    </recommendedName>
</protein>
<comment type="caution">
    <text evidence="2">The sequence shown here is derived from an EMBL/GenBank/DDBJ whole genome shotgun (WGS) entry which is preliminary data.</text>
</comment>
<organism evidence="2 3">
    <name type="scientific">Rhamnella rubrinervis</name>
    <dbReference type="NCBI Taxonomy" id="2594499"/>
    <lineage>
        <taxon>Eukaryota</taxon>
        <taxon>Viridiplantae</taxon>
        <taxon>Streptophyta</taxon>
        <taxon>Embryophyta</taxon>
        <taxon>Tracheophyta</taxon>
        <taxon>Spermatophyta</taxon>
        <taxon>Magnoliopsida</taxon>
        <taxon>eudicotyledons</taxon>
        <taxon>Gunneridae</taxon>
        <taxon>Pentapetalae</taxon>
        <taxon>rosids</taxon>
        <taxon>fabids</taxon>
        <taxon>Rosales</taxon>
        <taxon>Rhamnaceae</taxon>
        <taxon>rhamnoid group</taxon>
        <taxon>Rhamneae</taxon>
        <taxon>Rhamnella</taxon>
    </lineage>
</organism>
<evidence type="ECO:0000256" key="1">
    <source>
        <dbReference type="ARBA" id="ARBA00007626"/>
    </source>
</evidence>